<proteinExistence type="predicted"/>
<dbReference type="AlphaFoldDB" id="A0AAX2GV46"/>
<dbReference type="KEGG" id="chg:AXF12_08045"/>
<evidence type="ECO:0000313" key="3">
    <source>
        <dbReference type="Proteomes" id="UP000065822"/>
    </source>
</evidence>
<evidence type="ECO:0000313" key="1">
    <source>
        <dbReference type="EMBL" id="AMD85466.1"/>
    </source>
</evidence>
<reference evidence="2 4" key="2">
    <citation type="submission" date="2017-06" db="EMBL/GenBank/DDBJ databases">
        <authorList>
            <consortium name="Pathogen Informatics"/>
        </authorList>
    </citation>
    <scope>NUCLEOTIDE SEQUENCE [LARGE SCALE GENOMIC DNA]</scope>
    <source>
        <strain evidence="2 4">NCTC12947</strain>
    </source>
</reference>
<name>A0AAX2GV46_9FLAO</name>
<reference evidence="1 3" key="1">
    <citation type="submission" date="2016-02" db="EMBL/GenBank/DDBJ databases">
        <authorList>
            <person name="Holder M.E."/>
            <person name="Ajami N.J."/>
            <person name="Petrosino J.F."/>
        </authorList>
    </citation>
    <scope>NUCLEOTIDE SEQUENCE [LARGE SCALE GENOMIC DNA]</scope>
    <source>
        <strain evidence="1 3">CCUG 32990</strain>
    </source>
</reference>
<protein>
    <submittedName>
        <fullName evidence="2">Uncharacterized protein</fullName>
    </submittedName>
</protein>
<dbReference type="EMBL" id="LT906449">
    <property type="protein sequence ID" value="SNV01266.1"/>
    <property type="molecule type" value="Genomic_DNA"/>
</dbReference>
<organism evidence="2 4">
    <name type="scientific">Capnocytophaga haemolytica</name>
    <dbReference type="NCBI Taxonomy" id="45243"/>
    <lineage>
        <taxon>Bacteria</taxon>
        <taxon>Pseudomonadati</taxon>
        <taxon>Bacteroidota</taxon>
        <taxon>Flavobacteriia</taxon>
        <taxon>Flavobacteriales</taxon>
        <taxon>Flavobacteriaceae</taxon>
        <taxon>Capnocytophaga</taxon>
    </lineage>
</organism>
<accession>A0AAX2GV46</accession>
<dbReference type="Proteomes" id="UP000065822">
    <property type="component" value="Chromosome"/>
</dbReference>
<sequence>MKNIELVTLKRLKDTTLYEAVEEGIYRELNDKGLTPYRMIISYVIETGDADDEHPLKDMMDEYGIYGVQYICKSGANALVELGGSLEALRRTKYVLGKRIRSEAHQEDGNTRMRLVIE</sequence>
<dbReference type="EMBL" id="CP014227">
    <property type="protein sequence ID" value="AMD85466.1"/>
    <property type="molecule type" value="Genomic_DNA"/>
</dbReference>
<evidence type="ECO:0000313" key="2">
    <source>
        <dbReference type="EMBL" id="SNV01266.1"/>
    </source>
</evidence>
<dbReference type="RefSeq" id="WP_066430082.1">
    <property type="nucleotide sequence ID" value="NZ_CP014227.1"/>
</dbReference>
<gene>
    <name evidence="1" type="ORF">AXF12_08045</name>
    <name evidence="2" type="ORF">SAMEA44541418_00076</name>
</gene>
<dbReference type="Proteomes" id="UP000215539">
    <property type="component" value="Chromosome 1"/>
</dbReference>
<keyword evidence="3" id="KW-1185">Reference proteome</keyword>
<evidence type="ECO:0000313" key="4">
    <source>
        <dbReference type="Proteomes" id="UP000215539"/>
    </source>
</evidence>